<proteinExistence type="predicted"/>
<sequence length="302" mass="33730">MNASSLQDVSALIEDAWRADGTRPLNDHLWLDLRDGGRAGFAGIIAREEGRSHIVGYCQVSRGNESWAIDLIVHPHYRYDSLEIAPEMMTTALEIVATEGGGHVHWWVFEPSRAHKQIAEAVGLQPGRRLLQMRRALPLEPEVLAEIADFYTEPFQPERDAQQWLDLNNAAFARHPEQGGWTMDTLRSRMQQDWFDASGFRVHRRQEMMASFCWTKMHHDNSTTMGEIYVIAVQPDLGGQGLGRKTAIAGLDAAFLKGAEQAMLYVDADNASAVAMYSSLGFSVHHEEHSFVGNIAAEKATS</sequence>
<dbReference type="PANTHER" id="PTHR43877">
    <property type="entry name" value="AMINOALKYLPHOSPHONATE N-ACETYLTRANSFERASE-RELATED-RELATED"/>
    <property type="match status" value="1"/>
</dbReference>
<keyword evidence="2" id="KW-0677">Repeat</keyword>
<dbReference type="EMBL" id="CAEZWE010000039">
    <property type="protein sequence ID" value="CAB4655022.1"/>
    <property type="molecule type" value="Genomic_DNA"/>
</dbReference>
<feature type="domain" description="N-acetyltransferase" evidence="4">
    <location>
        <begin position="150"/>
        <end position="302"/>
    </location>
</feature>
<dbReference type="InterPro" id="IPR017813">
    <property type="entry name" value="Mycothiol_AcTrfase"/>
</dbReference>
<dbReference type="InterPro" id="IPR016181">
    <property type="entry name" value="Acyl_CoA_acyltransferase"/>
</dbReference>
<name>A0A6J6L029_9ZZZZ</name>
<dbReference type="InterPro" id="IPR000182">
    <property type="entry name" value="GNAT_dom"/>
</dbReference>
<protein>
    <submittedName>
        <fullName evidence="5">Unannotated protein</fullName>
    </submittedName>
</protein>
<reference evidence="5" key="1">
    <citation type="submission" date="2020-05" db="EMBL/GenBank/DDBJ databases">
        <authorList>
            <person name="Chiriac C."/>
            <person name="Salcher M."/>
            <person name="Ghai R."/>
            <person name="Kavagutti S V."/>
        </authorList>
    </citation>
    <scope>NUCLEOTIDE SEQUENCE</scope>
</reference>
<dbReference type="SUPFAM" id="SSF55729">
    <property type="entry name" value="Acyl-CoA N-acyltransferases (Nat)"/>
    <property type="match status" value="1"/>
</dbReference>
<evidence type="ECO:0000256" key="1">
    <source>
        <dbReference type="ARBA" id="ARBA00022679"/>
    </source>
</evidence>
<accession>A0A6J6L029</accession>
<evidence type="ECO:0000256" key="3">
    <source>
        <dbReference type="ARBA" id="ARBA00023315"/>
    </source>
</evidence>
<dbReference type="InterPro" id="IPR050832">
    <property type="entry name" value="Bact_Acetyltransf"/>
</dbReference>
<organism evidence="5">
    <name type="scientific">freshwater metagenome</name>
    <dbReference type="NCBI Taxonomy" id="449393"/>
    <lineage>
        <taxon>unclassified sequences</taxon>
        <taxon>metagenomes</taxon>
        <taxon>ecological metagenomes</taxon>
    </lineage>
</organism>
<gene>
    <name evidence="5" type="ORF">UFOPK2169_01019</name>
</gene>
<feature type="domain" description="N-acetyltransferase" evidence="4">
    <location>
        <begin position="1"/>
        <end position="144"/>
    </location>
</feature>
<dbReference type="Gene3D" id="3.40.630.30">
    <property type="match status" value="1"/>
</dbReference>
<keyword evidence="1" id="KW-0808">Transferase</keyword>
<evidence type="ECO:0000259" key="4">
    <source>
        <dbReference type="PROSITE" id="PS51186"/>
    </source>
</evidence>
<dbReference type="PROSITE" id="PS51186">
    <property type="entry name" value="GNAT"/>
    <property type="match status" value="2"/>
</dbReference>
<evidence type="ECO:0000256" key="2">
    <source>
        <dbReference type="ARBA" id="ARBA00022737"/>
    </source>
</evidence>
<dbReference type="Pfam" id="PF00583">
    <property type="entry name" value="Acetyltransf_1"/>
    <property type="match status" value="1"/>
</dbReference>
<dbReference type="AlphaFoldDB" id="A0A6J6L029"/>
<dbReference type="GO" id="GO:0016747">
    <property type="term" value="F:acyltransferase activity, transferring groups other than amino-acyl groups"/>
    <property type="evidence" value="ECO:0007669"/>
    <property type="project" value="InterPro"/>
</dbReference>
<dbReference type="NCBIfam" id="TIGR03448">
    <property type="entry name" value="mycothiol_MshD"/>
    <property type="match status" value="1"/>
</dbReference>
<keyword evidence="3" id="KW-0012">Acyltransferase</keyword>
<evidence type="ECO:0000313" key="5">
    <source>
        <dbReference type="EMBL" id="CAB4655022.1"/>
    </source>
</evidence>